<dbReference type="Proteomes" id="UP000030700">
    <property type="component" value="Unassembled WGS sequence"/>
</dbReference>
<protein>
    <submittedName>
        <fullName evidence="1">Uncharacterized protein</fullName>
    </submittedName>
</protein>
<dbReference type="HOGENOM" id="CLU_112785_0_0_0"/>
<accession>A0A0S6VWV4</accession>
<keyword evidence="2" id="KW-1185">Reference proteome</keyword>
<sequence length="217" mass="24799">MPTKRLFSDWNKEELEETFGLTRHRTLPAFDEWIERSATQLIDEVETVLLSRLQELLIDHADAWNETELIEYFIGPMLTFVNFNTPEFSIFSERPLSAVVGDYELAGEPDAVIAKGLYSPKIPYFCFHEYKKENEPKGDPAAQALSAMLAAQALNPRPHPIYGLYVVGKMWYFMVLDAQTYCISAGHNALKDELFDIFKILKTLKALLIEIATQETS</sequence>
<gene>
    <name evidence="1" type="ORF">U14_01145</name>
</gene>
<evidence type="ECO:0000313" key="2">
    <source>
        <dbReference type="Proteomes" id="UP000030700"/>
    </source>
</evidence>
<proteinExistence type="predicted"/>
<reference evidence="1" key="1">
    <citation type="journal article" date="2015" name="PeerJ">
        <title>First genomic representation of candidate bacterial phylum KSB3 points to enhanced environmental sensing as a trigger of wastewater bulking.</title>
        <authorList>
            <person name="Sekiguchi Y."/>
            <person name="Ohashi A."/>
            <person name="Parks D.H."/>
            <person name="Yamauchi T."/>
            <person name="Tyson G.W."/>
            <person name="Hugenholtz P."/>
        </authorList>
    </citation>
    <scope>NUCLEOTIDE SEQUENCE [LARGE SCALE GENOMIC DNA]</scope>
</reference>
<organism evidence="1">
    <name type="scientific">Candidatus Moduliflexus flocculans</name>
    <dbReference type="NCBI Taxonomy" id="1499966"/>
    <lineage>
        <taxon>Bacteria</taxon>
        <taxon>Candidatus Moduliflexota</taxon>
        <taxon>Candidatus Moduliflexia</taxon>
        <taxon>Candidatus Moduliflexales</taxon>
        <taxon>Candidatus Moduliflexaceae</taxon>
    </lineage>
</organism>
<dbReference type="EMBL" id="DF820455">
    <property type="protein sequence ID" value="GAK49921.1"/>
    <property type="molecule type" value="Genomic_DNA"/>
</dbReference>
<name>A0A0S6VWV4_9BACT</name>
<dbReference type="AlphaFoldDB" id="A0A0S6VWV4"/>
<evidence type="ECO:0000313" key="1">
    <source>
        <dbReference type="EMBL" id="GAK49921.1"/>
    </source>
</evidence>